<keyword evidence="2" id="KW-0472">Membrane</keyword>
<feature type="transmembrane region" description="Helical" evidence="2">
    <location>
        <begin position="107"/>
        <end position="125"/>
    </location>
</feature>
<feature type="transmembrane region" description="Helical" evidence="2">
    <location>
        <begin position="131"/>
        <end position="152"/>
    </location>
</feature>
<dbReference type="Pfam" id="PF00561">
    <property type="entry name" value="Abhydrolase_1"/>
    <property type="match status" value="1"/>
</dbReference>
<gene>
    <name evidence="4" type="ORF">FE374_09425</name>
</gene>
<dbReference type="EMBL" id="CP040915">
    <property type="protein sequence ID" value="QDC24803.1"/>
    <property type="molecule type" value="Genomic_DNA"/>
</dbReference>
<dbReference type="Gene3D" id="3.40.50.1820">
    <property type="entry name" value="alpha/beta hydrolase"/>
    <property type="match status" value="1"/>
</dbReference>
<sequence>MLPHPMSHPGALMRNDPQGSAAPAAGGPSPAPVAGADREGSRSKRVRRIVVVSLLTGLVLAGVLALGLLGGAREHVVTGSALLAFAVGWAMLAVWSIRRSDQPQRWAFVPAAAMAVAGTGLLLLAPDDRALTAAGWVWPPVLLALAVWIALRARRSLSAGSGRWAVYAVVVIMIAASLGGMAETVALASDPRTQAMPGDVYDVGGRRLHLDCTGSGSPTVVLQSGQGEMSSSWGLIAPAVAATTRVCAYDRAGQGWSEDAPQLQDGLAAAADLHALLAQAGEHGPYVLVGHSIGGAYAMTYAARYPDDVAGMVELDSSDPYQATVAPGAADSDAPPPFGALASLSRLGIWQLVPAGGSELPEPSAGSADAFATSPRGLRNFRDDFATMPALFTDAQALTTFDSKPLVVLTAASGPEAAHDRMAGLSTNGSHRHTDETHAGLLDTETGAEVSVRAIDDVVQAVRTATPLPQE</sequence>
<dbReference type="PANTHER" id="PTHR46438:SF11">
    <property type="entry name" value="LIPASE-RELATED"/>
    <property type="match status" value="1"/>
</dbReference>
<dbReference type="PANTHER" id="PTHR46438">
    <property type="entry name" value="ALPHA/BETA-HYDROLASES SUPERFAMILY PROTEIN"/>
    <property type="match status" value="1"/>
</dbReference>
<organism evidence="4 5">
    <name type="scientific">Georgenia yuyongxinii</name>
    <dbReference type="NCBI Taxonomy" id="2589797"/>
    <lineage>
        <taxon>Bacteria</taxon>
        <taxon>Bacillati</taxon>
        <taxon>Actinomycetota</taxon>
        <taxon>Actinomycetes</taxon>
        <taxon>Micrococcales</taxon>
        <taxon>Bogoriellaceae</taxon>
        <taxon>Georgenia</taxon>
    </lineage>
</organism>
<dbReference type="AlphaFoldDB" id="A0A5B8C2I7"/>
<dbReference type="KEGG" id="gyu:FE374_09425"/>
<feature type="compositionally biased region" description="Low complexity" evidence="1">
    <location>
        <begin position="19"/>
        <end position="35"/>
    </location>
</feature>
<dbReference type="Proteomes" id="UP000314616">
    <property type="component" value="Chromosome"/>
</dbReference>
<keyword evidence="2" id="KW-1133">Transmembrane helix</keyword>
<dbReference type="InterPro" id="IPR000073">
    <property type="entry name" value="AB_hydrolase_1"/>
</dbReference>
<keyword evidence="4" id="KW-0378">Hydrolase</keyword>
<dbReference type="PRINTS" id="PR00111">
    <property type="entry name" value="ABHYDROLASE"/>
</dbReference>
<feature type="region of interest" description="Disordered" evidence="1">
    <location>
        <begin position="1"/>
        <end position="40"/>
    </location>
</feature>
<evidence type="ECO:0000259" key="3">
    <source>
        <dbReference type="Pfam" id="PF00561"/>
    </source>
</evidence>
<name>A0A5B8C2I7_9MICO</name>
<dbReference type="OrthoDB" id="7185741at2"/>
<feature type="transmembrane region" description="Helical" evidence="2">
    <location>
        <begin position="164"/>
        <end position="182"/>
    </location>
</feature>
<feature type="transmembrane region" description="Helical" evidence="2">
    <location>
        <begin position="49"/>
        <end position="70"/>
    </location>
</feature>
<evidence type="ECO:0000256" key="2">
    <source>
        <dbReference type="SAM" id="Phobius"/>
    </source>
</evidence>
<feature type="domain" description="AB hydrolase-1" evidence="3">
    <location>
        <begin position="218"/>
        <end position="319"/>
    </location>
</feature>
<reference evidence="4 5" key="1">
    <citation type="submission" date="2019-05" db="EMBL/GenBank/DDBJ databases">
        <title>Georgenia *** sp. nov., and Georgenia *** sp. nov., isolated from the intestinal contents of plateau pika (Ochotona curzoniae) in the Qinghai-Tibet plateau of China.</title>
        <authorList>
            <person name="Tian Z."/>
        </authorList>
    </citation>
    <scope>NUCLEOTIDE SEQUENCE [LARGE SCALE GENOMIC DNA]</scope>
    <source>
        <strain evidence="4 5">Z443</strain>
    </source>
</reference>
<keyword evidence="2" id="KW-0812">Transmembrane</keyword>
<accession>A0A5B8C2I7</accession>
<evidence type="ECO:0000313" key="5">
    <source>
        <dbReference type="Proteomes" id="UP000314616"/>
    </source>
</evidence>
<dbReference type="InterPro" id="IPR029058">
    <property type="entry name" value="AB_hydrolase_fold"/>
</dbReference>
<proteinExistence type="predicted"/>
<dbReference type="SUPFAM" id="SSF53474">
    <property type="entry name" value="alpha/beta-Hydrolases"/>
    <property type="match status" value="1"/>
</dbReference>
<dbReference type="GO" id="GO:0016787">
    <property type="term" value="F:hydrolase activity"/>
    <property type="evidence" value="ECO:0007669"/>
    <property type="project" value="UniProtKB-KW"/>
</dbReference>
<feature type="transmembrane region" description="Helical" evidence="2">
    <location>
        <begin position="76"/>
        <end position="95"/>
    </location>
</feature>
<evidence type="ECO:0000256" key="1">
    <source>
        <dbReference type="SAM" id="MobiDB-lite"/>
    </source>
</evidence>
<protein>
    <submittedName>
        <fullName evidence="4">Alpha/beta fold hydrolase</fullName>
    </submittedName>
</protein>
<evidence type="ECO:0000313" key="4">
    <source>
        <dbReference type="EMBL" id="QDC24803.1"/>
    </source>
</evidence>